<proteinExistence type="predicted"/>
<dbReference type="AlphaFoldDB" id="A0A409XGR7"/>
<name>A0A409XGR7_PSICY</name>
<dbReference type="InParanoid" id="A0A409XGR7"/>
<protein>
    <submittedName>
        <fullName evidence="1">Uncharacterized protein</fullName>
    </submittedName>
</protein>
<accession>A0A409XGR7</accession>
<dbReference type="Proteomes" id="UP000283269">
    <property type="component" value="Unassembled WGS sequence"/>
</dbReference>
<dbReference type="OrthoDB" id="2571149at2759"/>
<evidence type="ECO:0000313" key="1">
    <source>
        <dbReference type="EMBL" id="PPQ89941.1"/>
    </source>
</evidence>
<comment type="caution">
    <text evidence="1">The sequence shown here is derived from an EMBL/GenBank/DDBJ whole genome shotgun (WGS) entry which is preliminary data.</text>
</comment>
<evidence type="ECO:0000313" key="2">
    <source>
        <dbReference type="Proteomes" id="UP000283269"/>
    </source>
</evidence>
<gene>
    <name evidence="1" type="ORF">CVT25_009996</name>
</gene>
<reference evidence="1 2" key="1">
    <citation type="journal article" date="2018" name="Evol. Lett.">
        <title>Horizontal gene cluster transfer increased hallucinogenic mushroom diversity.</title>
        <authorList>
            <person name="Reynolds H.T."/>
            <person name="Vijayakumar V."/>
            <person name="Gluck-Thaler E."/>
            <person name="Korotkin H.B."/>
            <person name="Matheny P.B."/>
            <person name="Slot J.C."/>
        </authorList>
    </citation>
    <scope>NUCLEOTIDE SEQUENCE [LARGE SCALE GENOMIC DNA]</scope>
    <source>
        <strain evidence="1 2">2631</strain>
    </source>
</reference>
<organism evidence="1 2">
    <name type="scientific">Psilocybe cyanescens</name>
    <dbReference type="NCBI Taxonomy" id="93625"/>
    <lineage>
        <taxon>Eukaryota</taxon>
        <taxon>Fungi</taxon>
        <taxon>Dikarya</taxon>
        <taxon>Basidiomycota</taxon>
        <taxon>Agaricomycotina</taxon>
        <taxon>Agaricomycetes</taxon>
        <taxon>Agaricomycetidae</taxon>
        <taxon>Agaricales</taxon>
        <taxon>Agaricineae</taxon>
        <taxon>Strophariaceae</taxon>
        <taxon>Psilocybe</taxon>
    </lineage>
</organism>
<dbReference type="EMBL" id="NHYD01001769">
    <property type="protein sequence ID" value="PPQ89941.1"/>
    <property type="molecule type" value="Genomic_DNA"/>
</dbReference>
<dbReference type="STRING" id="93625.A0A409XGR7"/>
<sequence length="77" mass="8706">MTKNALKRKRGTPPSWVIAAMSTKRRNMDKVLRSLSNVGYIALVKHRLGSKLKESSSGRNRAEPLLDLTTEIIRTEK</sequence>
<keyword evidence="2" id="KW-1185">Reference proteome</keyword>